<feature type="compositionally biased region" description="Basic and acidic residues" evidence="1">
    <location>
        <begin position="720"/>
        <end position="730"/>
    </location>
</feature>
<feature type="region of interest" description="Disordered" evidence="1">
    <location>
        <begin position="506"/>
        <end position="567"/>
    </location>
</feature>
<dbReference type="SUPFAM" id="SSF81631">
    <property type="entry name" value="PAP/OAS1 substrate-binding domain"/>
    <property type="match status" value="1"/>
</dbReference>
<organism evidence="4 6">
    <name type="scientific">Punica granatum</name>
    <name type="common">Pomegranate</name>
    <dbReference type="NCBI Taxonomy" id="22663"/>
    <lineage>
        <taxon>Eukaryota</taxon>
        <taxon>Viridiplantae</taxon>
        <taxon>Streptophyta</taxon>
        <taxon>Embryophyta</taxon>
        <taxon>Tracheophyta</taxon>
        <taxon>Spermatophyta</taxon>
        <taxon>Magnoliopsida</taxon>
        <taxon>eudicotyledons</taxon>
        <taxon>Gunneridae</taxon>
        <taxon>Pentapetalae</taxon>
        <taxon>rosids</taxon>
        <taxon>malvids</taxon>
        <taxon>Myrtales</taxon>
        <taxon>Lythraceae</taxon>
        <taxon>Punica</taxon>
    </lineage>
</organism>
<evidence type="ECO:0000313" key="5">
    <source>
        <dbReference type="EMBL" id="PKI76672.1"/>
    </source>
</evidence>
<feature type="compositionally biased region" description="Basic and acidic residues" evidence="1">
    <location>
        <begin position="1198"/>
        <end position="1211"/>
    </location>
</feature>
<feature type="compositionally biased region" description="Basic and acidic residues" evidence="1">
    <location>
        <begin position="536"/>
        <end position="549"/>
    </location>
</feature>
<evidence type="ECO:0008006" key="8">
    <source>
        <dbReference type="Google" id="ProtNLM"/>
    </source>
</evidence>
<dbReference type="InterPro" id="IPR058921">
    <property type="entry name" value="PAP/OAS1-rel"/>
</dbReference>
<dbReference type="PANTHER" id="PTHR45979">
    <property type="entry name" value="PAP/OAS1 SUBSTRATE-BINDING DOMAIN SUPERFAMILY"/>
    <property type="match status" value="1"/>
</dbReference>
<feature type="region of interest" description="Disordered" evidence="1">
    <location>
        <begin position="977"/>
        <end position="1034"/>
    </location>
</feature>
<feature type="compositionally biased region" description="Basic and acidic residues" evidence="1">
    <location>
        <begin position="781"/>
        <end position="813"/>
    </location>
</feature>
<feature type="compositionally biased region" description="Polar residues" evidence="1">
    <location>
        <begin position="393"/>
        <end position="408"/>
    </location>
</feature>
<dbReference type="CDD" id="cd05402">
    <property type="entry name" value="NT_PAP_TUTase"/>
    <property type="match status" value="1"/>
</dbReference>
<feature type="region of interest" description="Disordered" evidence="1">
    <location>
        <begin position="1322"/>
        <end position="1359"/>
    </location>
</feature>
<keyword evidence="7" id="KW-1185">Reference proteome</keyword>
<evidence type="ECO:0000259" key="2">
    <source>
        <dbReference type="Pfam" id="PF22600"/>
    </source>
</evidence>
<feature type="compositionally biased region" description="Polar residues" evidence="1">
    <location>
        <begin position="977"/>
        <end position="988"/>
    </location>
</feature>
<feature type="region of interest" description="Disordered" evidence="1">
    <location>
        <begin position="1139"/>
        <end position="1250"/>
    </location>
</feature>
<feature type="compositionally biased region" description="Basic and acidic residues" evidence="1">
    <location>
        <begin position="460"/>
        <end position="469"/>
    </location>
</feature>
<dbReference type="Pfam" id="PF26180">
    <property type="entry name" value="PAP-OAS1"/>
    <property type="match status" value="1"/>
</dbReference>
<feature type="compositionally biased region" description="Low complexity" evidence="1">
    <location>
        <begin position="1212"/>
        <end position="1238"/>
    </location>
</feature>
<dbReference type="EMBL" id="PGOL01000111">
    <property type="protein sequence ID" value="PKI76672.1"/>
    <property type="molecule type" value="Genomic_DNA"/>
</dbReference>
<feature type="compositionally biased region" description="Polar residues" evidence="1">
    <location>
        <begin position="1239"/>
        <end position="1250"/>
    </location>
</feature>
<feature type="domain" description="PAP/OAS1 substrate-binding-related" evidence="3">
    <location>
        <begin position="177"/>
        <end position="369"/>
    </location>
</feature>
<dbReference type="Pfam" id="PF22600">
    <property type="entry name" value="MTPAP-like_central"/>
    <property type="match status" value="1"/>
</dbReference>
<dbReference type="SUPFAM" id="SSF81301">
    <property type="entry name" value="Nucleotidyltransferase"/>
    <property type="match status" value="1"/>
</dbReference>
<feature type="domain" description="Poly(A) RNA polymerase mitochondrial-like central palm" evidence="2">
    <location>
        <begin position="44"/>
        <end position="164"/>
    </location>
</feature>
<dbReference type="EMBL" id="MTKT01004950">
    <property type="protein sequence ID" value="OWM68659.1"/>
    <property type="molecule type" value="Genomic_DNA"/>
</dbReference>
<sequence>MGKHEEWAQPPSGLLPNGLLPGEAASVTRVLDLDRWSKAEERTAELIACIQPNQPSEERRNAVADYVQRLIVKCFPCQVFTFGSVPLKTYLPDGDIDLTAFSENRNLKDTWAHQVRDILESEEKNENAEFRVKEVQYIQAEVKIIKCLVENIVVDISFNQLGGLCTLCFLEEVDNLINQEHLFKRSIILIKAWCYYESRILGAHHGLISTYALETLVLYIFHIFNKKFVGPLEVLYRFLEFFSKFDWDNFCVSLRGPVPIGSLPDVTAEPPRKDDGDLVLNKRFLDACSSVYAVFPGGQENQGQAFISKHFNVIDPLRVNNNLGRSVSRGNFFRIRSAFAFGAKKLARLLDCPKDHLLSEIDDFFTNTWDRHGSGHRPDAPRNDLRLLRLHSTESLNGSENQRNSPSSRKGDVSYSHESQIEGTHGSLVNHPSESVSRTIDASLSRAHTQKNYGNLNNSRADHFRRETSSKQGFNMNKDQRSSRADMLTDIQGRYLFARTHSSPELTDSYSEVSYQGRRSRVPESGKNQTNSARVDGNRRKNLELDIVRQDAPSCPDDSSFGRHVPSQQSIDATVADSISVSDSYREDDARLGVVGEEFASVSGAQGMHQEQQDFMNMMASSPSHGFNDQLHMPLNLPSGHLPLNLLTMGYAQRNLAGMVPTNIPMIETPWGTNVPFPHGLVAPPLAHYFPNVGVAFSAEESLESGDQNFNSAAGASTGEADHSFWHDQDQGSAEGFDLDNGNFEALHTDEHHQHSTATSNSSIPSSRMVGSGSYRAHQRSIRENRITGREDHSDASFHQGSRENEVYLDDRSAASSRSIRSTHSSSIRSKTSSESSWDGSSAKASRSSREKRGRKGSSSAVPSTVYGKGKNLSEHASAPTDDDSRDWNQASTGGTEMTSPGPQPVASLQVAMQHQMASFEPAQAGGSDSVLPMGPVLLGPGSRQRPGDNSKLIAFYPTGPPVPFVAMLPVYNFPSETGSAEASTSQFSREDGLDNSNSGPNFDSTGRGHHPEAVNVPTNSLGQVAASPGELSEHKSDILNSDFASHWHNLQYGRFCQDTHFPPPLVYPSSPGVMSPVYLQGRVPWDSNTARPISGNTNLFTQLMGYGPPRFVPVAPFQPVSNGPASIYHVDEMPRYRSGTGTYLPNPIQKVSPRERHSSNTRRGNYGFERSDHHSDREGNWNSGPKSRASGRGHSRNQADRPTLRPERVAPSESQSERPWSSSYRQNSFSSSYHSQNGPIHSSAATQGGPSNLAQYGMYPLPAMNPNAVSSNGATLPPVVMFYPYDHYHGTGYSGSPVAEQLEFGSLGEVDFQGVNDMLQLTEGSHRSSGPPLEEQMFHGSPAPQSSPDQPSSPQLRR</sequence>
<reference evidence="5 7" key="3">
    <citation type="submission" date="2017-11" db="EMBL/GenBank/DDBJ databases">
        <title>De-novo sequencing of pomegranate (Punica granatum L.) genome.</title>
        <authorList>
            <person name="Akparov Z."/>
            <person name="Amiraslanov A."/>
            <person name="Hajiyeva S."/>
            <person name="Abbasov M."/>
            <person name="Kaur K."/>
            <person name="Hamwieh A."/>
            <person name="Solovyev V."/>
            <person name="Salamov A."/>
            <person name="Braich B."/>
            <person name="Kosarev P."/>
            <person name="Mahmoud A."/>
            <person name="Hajiyev E."/>
            <person name="Babayeva S."/>
            <person name="Izzatullayeva V."/>
            <person name="Mammadov A."/>
            <person name="Mammadov A."/>
            <person name="Sharifova S."/>
            <person name="Ojaghi J."/>
            <person name="Eynullazada K."/>
            <person name="Bayramov B."/>
            <person name="Abdulazimova A."/>
            <person name="Shahmuradov I."/>
        </authorList>
    </citation>
    <scope>NUCLEOTIDE SEQUENCE [LARGE SCALE GENOMIC DNA]</scope>
    <source>
        <strain evidence="5">AG2017</strain>
        <strain evidence="7">cv. AG2017</strain>
        <tissue evidence="5">Leaf</tissue>
    </source>
</reference>
<dbReference type="GeneID" id="116196331"/>
<dbReference type="Proteomes" id="UP000197138">
    <property type="component" value="Unassembled WGS sequence"/>
</dbReference>
<dbReference type="Proteomes" id="UP000233551">
    <property type="component" value="Unassembled WGS sequence"/>
</dbReference>
<name>A0A218W846_PUNGR</name>
<dbReference type="InterPro" id="IPR043519">
    <property type="entry name" value="NT_sf"/>
</dbReference>
<evidence type="ECO:0000313" key="4">
    <source>
        <dbReference type="EMBL" id="OWM68659.1"/>
    </source>
</evidence>
<dbReference type="FunFam" id="3.30.460.10:FF:000046">
    <property type="entry name" value="PAP/OAS1 substrate-binding domain superfamily"/>
    <property type="match status" value="1"/>
</dbReference>
<feature type="compositionally biased region" description="Low complexity" evidence="1">
    <location>
        <begin position="756"/>
        <end position="767"/>
    </location>
</feature>
<feature type="compositionally biased region" description="Polar residues" evidence="1">
    <location>
        <begin position="995"/>
        <end position="1005"/>
    </location>
</feature>
<feature type="region of interest" description="Disordered" evidence="1">
    <location>
        <begin position="707"/>
        <end position="905"/>
    </location>
</feature>
<dbReference type="STRING" id="22663.A0A218W846"/>
<proteinExistence type="predicted"/>
<comment type="caution">
    <text evidence="4">The sequence shown here is derived from an EMBL/GenBank/DDBJ whole genome shotgun (WGS) entry which is preliminary data.</text>
</comment>
<dbReference type="Gene3D" id="1.10.1410.10">
    <property type="match status" value="1"/>
</dbReference>
<dbReference type="PANTHER" id="PTHR45979:SF30">
    <property type="entry name" value="NUCLEOTIDYLTRANSFERASE"/>
    <property type="match status" value="1"/>
</dbReference>
<reference evidence="6" key="1">
    <citation type="journal article" date="2017" name="Plant J.">
        <title>The pomegranate (Punica granatum L.) genome and the genomics of punicalagin biosynthesis.</title>
        <authorList>
            <person name="Qin G."/>
            <person name="Xu C."/>
            <person name="Ming R."/>
            <person name="Tang H."/>
            <person name="Guyot R."/>
            <person name="Kramer E.M."/>
            <person name="Hu Y."/>
            <person name="Yi X."/>
            <person name="Qi Y."/>
            <person name="Xu X."/>
            <person name="Gao Z."/>
            <person name="Pan H."/>
            <person name="Jian J."/>
            <person name="Tian Y."/>
            <person name="Yue Z."/>
            <person name="Xu Y."/>
        </authorList>
    </citation>
    <scope>NUCLEOTIDE SEQUENCE [LARGE SCALE GENOMIC DNA]</scope>
    <source>
        <strain evidence="6">cv. Dabenzi</strain>
    </source>
</reference>
<evidence type="ECO:0000313" key="7">
    <source>
        <dbReference type="Proteomes" id="UP000233551"/>
    </source>
</evidence>
<feature type="compositionally biased region" description="Low complexity" evidence="1">
    <location>
        <begin position="814"/>
        <end position="846"/>
    </location>
</feature>
<dbReference type="InterPro" id="IPR058920">
    <property type="entry name" value="PAP-OAS1-bd-rel"/>
</dbReference>
<feature type="compositionally biased region" description="Basic and acidic residues" evidence="1">
    <location>
        <begin position="1170"/>
        <end position="1180"/>
    </location>
</feature>
<gene>
    <name evidence="4" type="ORF">CDL15_Pgr023624</name>
    <name evidence="5" type="ORF">CRG98_002981</name>
</gene>
<protein>
    <recommendedName>
        <fullName evidence="8">Polymerase nucleotidyl transferase domain-containing protein</fullName>
    </recommendedName>
</protein>
<reference evidence="4" key="2">
    <citation type="submission" date="2017-06" db="EMBL/GenBank/DDBJ databases">
        <title>The pomegranate genome and the genomics of punicalagin biosynthesis.</title>
        <authorList>
            <person name="Xu C."/>
        </authorList>
    </citation>
    <scope>NUCLEOTIDE SEQUENCE [LARGE SCALE GENOMIC DNA]</scope>
    <source>
        <tissue evidence="4">Fresh leaf</tissue>
    </source>
</reference>
<dbReference type="InterPro" id="IPR054708">
    <property type="entry name" value="MTPAP-like_central"/>
</dbReference>
<evidence type="ECO:0000313" key="6">
    <source>
        <dbReference type="Proteomes" id="UP000197138"/>
    </source>
</evidence>
<feature type="region of interest" description="Disordered" evidence="1">
    <location>
        <begin position="393"/>
        <end position="484"/>
    </location>
</feature>
<evidence type="ECO:0000256" key="1">
    <source>
        <dbReference type="SAM" id="MobiDB-lite"/>
    </source>
</evidence>
<dbReference type="Gene3D" id="3.30.460.10">
    <property type="entry name" value="Beta Polymerase, domain 2"/>
    <property type="match status" value="1"/>
</dbReference>
<dbReference type="OrthoDB" id="273917at2759"/>
<feature type="compositionally biased region" description="Low complexity" evidence="1">
    <location>
        <begin position="1342"/>
        <end position="1359"/>
    </location>
</feature>
<feature type="compositionally biased region" description="Polar residues" evidence="1">
    <location>
        <begin position="430"/>
        <end position="459"/>
    </location>
</feature>
<accession>A0A218W846</accession>
<evidence type="ECO:0000259" key="3">
    <source>
        <dbReference type="Pfam" id="PF26180"/>
    </source>
</evidence>
<feature type="compositionally biased region" description="Polar residues" evidence="1">
    <location>
        <begin position="888"/>
        <end position="901"/>
    </location>
</feature>